<comment type="caution">
    <text evidence="1">The sequence shown here is derived from an EMBL/GenBank/DDBJ whole genome shotgun (WGS) entry which is preliminary data.</text>
</comment>
<evidence type="ECO:0000313" key="2">
    <source>
        <dbReference type="Proteomes" id="UP000020529"/>
    </source>
</evidence>
<sequence>MDLSCLNTIHLLLTGISTDLVNNKKSYYTFIYKYNTILLYDKYIQY</sequence>
<dbReference type="Proteomes" id="UP000020529">
    <property type="component" value="Unassembled WGS sequence"/>
</dbReference>
<protein>
    <submittedName>
        <fullName evidence="1">Uncharacterized protein</fullName>
    </submittedName>
</protein>
<name>A0A015TNU6_BACFG</name>
<dbReference type="EMBL" id="JGCY01000408">
    <property type="protein sequence ID" value="EXY72341.1"/>
    <property type="molecule type" value="Genomic_DNA"/>
</dbReference>
<reference evidence="1 2" key="1">
    <citation type="submission" date="2014-02" db="EMBL/GenBank/DDBJ databases">
        <authorList>
            <person name="Sears C."/>
            <person name="Carroll K."/>
            <person name="Sack B.R."/>
            <person name="Qadri F."/>
            <person name="Myers L.L."/>
            <person name="Chung G.-T."/>
            <person name="Escheverria P."/>
            <person name="Fraser C.M."/>
            <person name="Sadzewicz L."/>
            <person name="Shefchek K.A."/>
            <person name="Tallon L."/>
            <person name="Das S.P."/>
            <person name="Daugherty S."/>
            <person name="Mongodin E.F."/>
        </authorList>
    </citation>
    <scope>NUCLEOTIDE SEQUENCE [LARGE SCALE GENOMIC DNA]</scope>
    <source>
        <strain evidence="2">3988T(B)14</strain>
    </source>
</reference>
<organism evidence="1 2">
    <name type="scientific">Bacteroides fragilis str. 3988T(B)14</name>
    <dbReference type="NCBI Taxonomy" id="1339315"/>
    <lineage>
        <taxon>Bacteria</taxon>
        <taxon>Pseudomonadati</taxon>
        <taxon>Bacteroidota</taxon>
        <taxon>Bacteroidia</taxon>
        <taxon>Bacteroidales</taxon>
        <taxon>Bacteroidaceae</taxon>
        <taxon>Bacteroides</taxon>
    </lineage>
</organism>
<proteinExistence type="predicted"/>
<evidence type="ECO:0000313" key="1">
    <source>
        <dbReference type="EMBL" id="EXY72341.1"/>
    </source>
</evidence>
<accession>A0A015TNU6</accession>
<dbReference type="AlphaFoldDB" id="A0A015TNU6"/>
<dbReference type="PATRIC" id="fig|1339315.3.peg.4576"/>
<gene>
    <name evidence="1" type="ORF">M124_3947</name>
</gene>